<dbReference type="AlphaFoldDB" id="A0A517NGP3"/>
<dbReference type="Proteomes" id="UP000318538">
    <property type="component" value="Chromosome"/>
</dbReference>
<dbReference type="EC" id="2.1.1.217" evidence="1"/>
<protein>
    <submittedName>
        <fullName evidence="1">tRNA (Adenine(22)-N(1))-methyltransferase</fullName>
        <ecNumber evidence="1">2.1.1.217</ecNumber>
    </submittedName>
</protein>
<dbReference type="EMBL" id="CP036525">
    <property type="protein sequence ID" value="QDT06302.1"/>
    <property type="molecule type" value="Genomic_DNA"/>
</dbReference>
<sequence length="189" mass="21084">MVRALLASGRIQRGIAIENKSQPFRNSIATLAGLPAEVRFADGLAGLQPGEADSLSICGMGGEQIVRILRGHPDRVPPLLVLQPNRRADLIRRWGIDHGFHLVDEQATAGKRAFVILRMQRVESSHRPDPAYDRLDLEAAVLFGPHLIRRWEPAFVDRLAEERDYLTDMTKRSPASAERLSAIQRLLAN</sequence>
<dbReference type="PANTHER" id="PTHR38451">
    <property type="entry name" value="TRNA (ADENINE(22)-N(1))-METHYLTRANSFERASE"/>
    <property type="match status" value="1"/>
</dbReference>
<dbReference type="InterPro" id="IPR029063">
    <property type="entry name" value="SAM-dependent_MTases_sf"/>
</dbReference>
<dbReference type="KEGG" id="rlc:K227x_47110"/>
<dbReference type="Pfam" id="PF04816">
    <property type="entry name" value="TrmK"/>
    <property type="match status" value="1"/>
</dbReference>
<keyword evidence="1" id="KW-0489">Methyltransferase</keyword>
<reference evidence="1 2" key="1">
    <citation type="submission" date="2019-02" db="EMBL/GenBank/DDBJ databases">
        <title>Deep-cultivation of Planctomycetes and their phenomic and genomic characterization uncovers novel biology.</title>
        <authorList>
            <person name="Wiegand S."/>
            <person name="Jogler M."/>
            <person name="Boedeker C."/>
            <person name="Pinto D."/>
            <person name="Vollmers J."/>
            <person name="Rivas-Marin E."/>
            <person name="Kohn T."/>
            <person name="Peeters S.H."/>
            <person name="Heuer A."/>
            <person name="Rast P."/>
            <person name="Oberbeckmann S."/>
            <person name="Bunk B."/>
            <person name="Jeske O."/>
            <person name="Meyerdierks A."/>
            <person name="Storesund J.E."/>
            <person name="Kallscheuer N."/>
            <person name="Luecker S."/>
            <person name="Lage O.M."/>
            <person name="Pohl T."/>
            <person name="Merkel B.J."/>
            <person name="Hornburger P."/>
            <person name="Mueller R.-W."/>
            <person name="Bruemmer F."/>
            <person name="Labrenz M."/>
            <person name="Spormann A.M."/>
            <person name="Op den Camp H."/>
            <person name="Overmann J."/>
            <person name="Amann R."/>
            <person name="Jetten M.S.M."/>
            <person name="Mascher T."/>
            <person name="Medema M.H."/>
            <person name="Devos D.P."/>
            <person name="Kaster A.-K."/>
            <person name="Ovreas L."/>
            <person name="Rohde M."/>
            <person name="Galperin M.Y."/>
            <person name="Jogler C."/>
        </authorList>
    </citation>
    <scope>NUCLEOTIDE SEQUENCE [LARGE SCALE GENOMIC DNA]</scope>
    <source>
        <strain evidence="1 2">K22_7</strain>
    </source>
</reference>
<proteinExistence type="predicted"/>
<dbReference type="PANTHER" id="PTHR38451:SF1">
    <property type="entry name" value="TRNA (ADENINE(22)-N(1))-METHYLTRANSFERASE"/>
    <property type="match status" value="1"/>
</dbReference>
<organism evidence="1 2">
    <name type="scientific">Rubripirellula lacrimiformis</name>
    <dbReference type="NCBI Taxonomy" id="1930273"/>
    <lineage>
        <taxon>Bacteria</taxon>
        <taxon>Pseudomonadati</taxon>
        <taxon>Planctomycetota</taxon>
        <taxon>Planctomycetia</taxon>
        <taxon>Pirellulales</taxon>
        <taxon>Pirellulaceae</taxon>
        <taxon>Rubripirellula</taxon>
    </lineage>
</organism>
<name>A0A517NGP3_9BACT</name>
<dbReference type="Gene3D" id="3.40.50.150">
    <property type="entry name" value="Vaccinia Virus protein VP39"/>
    <property type="match status" value="1"/>
</dbReference>
<gene>
    <name evidence="1" type="primary">trmK</name>
    <name evidence="1" type="ORF">K227x_47110</name>
</gene>
<keyword evidence="2" id="KW-1185">Reference proteome</keyword>
<dbReference type="GO" id="GO:0160105">
    <property type="term" value="F:tRNA (adenine(22)-N1)-methyltransferase activity"/>
    <property type="evidence" value="ECO:0007669"/>
    <property type="project" value="UniProtKB-EC"/>
</dbReference>
<dbReference type="InterPro" id="IPR006901">
    <property type="entry name" value="TrmK"/>
</dbReference>
<keyword evidence="1" id="KW-0808">Transferase</keyword>
<evidence type="ECO:0000313" key="2">
    <source>
        <dbReference type="Proteomes" id="UP000318538"/>
    </source>
</evidence>
<accession>A0A517NGP3</accession>
<evidence type="ECO:0000313" key="1">
    <source>
        <dbReference type="EMBL" id="QDT06302.1"/>
    </source>
</evidence>
<dbReference type="GO" id="GO:0032259">
    <property type="term" value="P:methylation"/>
    <property type="evidence" value="ECO:0007669"/>
    <property type="project" value="UniProtKB-KW"/>
</dbReference>